<organism evidence="12 13">
    <name type="scientific">Aromia moschata</name>
    <dbReference type="NCBI Taxonomy" id="1265417"/>
    <lineage>
        <taxon>Eukaryota</taxon>
        <taxon>Metazoa</taxon>
        <taxon>Ecdysozoa</taxon>
        <taxon>Arthropoda</taxon>
        <taxon>Hexapoda</taxon>
        <taxon>Insecta</taxon>
        <taxon>Pterygota</taxon>
        <taxon>Neoptera</taxon>
        <taxon>Endopterygota</taxon>
        <taxon>Coleoptera</taxon>
        <taxon>Polyphaga</taxon>
        <taxon>Cucujiformia</taxon>
        <taxon>Chrysomeloidea</taxon>
        <taxon>Cerambycidae</taxon>
        <taxon>Cerambycinae</taxon>
        <taxon>Callichromatini</taxon>
        <taxon>Aromia</taxon>
    </lineage>
</organism>
<dbReference type="GO" id="GO:0005743">
    <property type="term" value="C:mitochondrial inner membrane"/>
    <property type="evidence" value="ECO:0007669"/>
    <property type="project" value="UniProtKB-SubCell"/>
</dbReference>
<evidence type="ECO:0000256" key="1">
    <source>
        <dbReference type="ARBA" id="ARBA00003195"/>
    </source>
</evidence>
<keyword evidence="13" id="KW-1185">Reference proteome</keyword>
<evidence type="ECO:0000256" key="6">
    <source>
        <dbReference type="ARBA" id="ARBA00022792"/>
    </source>
</evidence>
<dbReference type="PANTHER" id="PTHR12219:SF8">
    <property type="entry name" value="NADH DEHYDROGENASE [UBIQUINONE] IRON-SULFUR PROTEIN 4, MITOCHONDRIAL"/>
    <property type="match status" value="1"/>
</dbReference>
<comment type="caution">
    <text evidence="12">The sequence shown here is derived from an EMBL/GenBank/DDBJ whole genome shotgun (WGS) entry which is preliminary data.</text>
</comment>
<dbReference type="Gene3D" id="3.30.160.190">
    <property type="entry name" value="atu1810 like domain"/>
    <property type="match status" value="1"/>
</dbReference>
<gene>
    <name evidence="12" type="ORF">NQ318_016351</name>
</gene>
<dbReference type="InterPro" id="IPR038532">
    <property type="entry name" value="NDUFS4-like_sf"/>
</dbReference>
<sequence>MASPLLRTRALSKLPLHIKWVCSNISTSAVRHADPSIKNDVALLNPGETDISPVTGIPEDFVKERRVRIYEPAKNCMQSGTNNIGHWQMEFDTKERWENPLMGWCSTGDPLSNMNVEFSTKEEAIEFCEKNGWQYYIHESKLQKKFKPKSYGINFAWNKRTRVSTNYILEQYLAQYLRQGQVRFLAKN</sequence>
<evidence type="ECO:0000256" key="8">
    <source>
        <dbReference type="ARBA" id="ARBA00022982"/>
    </source>
</evidence>
<dbReference type="EMBL" id="JAPWTK010000016">
    <property type="protein sequence ID" value="KAJ8958626.1"/>
    <property type="molecule type" value="Genomic_DNA"/>
</dbReference>
<reference evidence="12" key="1">
    <citation type="journal article" date="2023" name="Insect Mol. Biol.">
        <title>Genome sequencing provides insights into the evolution of gene families encoding plant cell wall-degrading enzymes in longhorned beetles.</title>
        <authorList>
            <person name="Shin N.R."/>
            <person name="Okamura Y."/>
            <person name="Kirsch R."/>
            <person name="Pauchet Y."/>
        </authorList>
    </citation>
    <scope>NUCLEOTIDE SEQUENCE</scope>
    <source>
        <strain evidence="12">AMC_N1</strain>
    </source>
</reference>
<keyword evidence="10 11" id="KW-0472">Membrane</keyword>
<dbReference type="PANTHER" id="PTHR12219">
    <property type="entry name" value="NADH-UBIQUINONE OXIDOREDUCTASE"/>
    <property type="match status" value="1"/>
</dbReference>
<dbReference type="GO" id="GO:0022900">
    <property type="term" value="P:electron transport chain"/>
    <property type="evidence" value="ECO:0007669"/>
    <property type="project" value="InterPro"/>
</dbReference>
<keyword evidence="4 11" id="KW-0813">Transport</keyword>
<evidence type="ECO:0000256" key="5">
    <source>
        <dbReference type="ARBA" id="ARBA00022660"/>
    </source>
</evidence>
<evidence type="ECO:0000256" key="3">
    <source>
        <dbReference type="ARBA" id="ARBA00015796"/>
    </source>
</evidence>
<dbReference type="Pfam" id="PF04800">
    <property type="entry name" value="NDUS4"/>
    <property type="match status" value="1"/>
</dbReference>
<keyword evidence="7 11" id="KW-0809">Transit peptide</keyword>
<evidence type="ECO:0000256" key="9">
    <source>
        <dbReference type="ARBA" id="ARBA00023128"/>
    </source>
</evidence>
<evidence type="ECO:0000313" key="13">
    <source>
        <dbReference type="Proteomes" id="UP001162162"/>
    </source>
</evidence>
<dbReference type="InterPro" id="IPR006885">
    <property type="entry name" value="NADH_UbQ_FeS_4_mit-like"/>
</dbReference>
<comment type="similarity">
    <text evidence="2 11">Belongs to the complex I NDUFS4 subunit family.</text>
</comment>
<evidence type="ECO:0000256" key="4">
    <source>
        <dbReference type="ARBA" id="ARBA00022448"/>
    </source>
</evidence>
<name>A0AAV8Z604_9CUCU</name>
<keyword evidence="8 11" id="KW-0249">Electron transport</keyword>
<comment type="function">
    <text evidence="1 11">Accessory subunit of the mitochondrial membrane respiratory chain NADH dehydrogenase (Complex I), that is believed not to be involved in catalysis. Complex I functions in the transfer of electrons from NADH to the respiratory chain. The immediate electron acceptor for the enzyme is believed to be ubiquinone.</text>
</comment>
<comment type="subcellular location">
    <subcellularLocation>
        <location evidence="11">Mitochondrion inner membrane</location>
        <topology evidence="11">Peripheral membrane protein</topology>
        <orientation evidence="11">Matrix side</orientation>
    </subcellularLocation>
</comment>
<evidence type="ECO:0000256" key="2">
    <source>
        <dbReference type="ARBA" id="ARBA00005882"/>
    </source>
</evidence>
<evidence type="ECO:0000256" key="7">
    <source>
        <dbReference type="ARBA" id="ARBA00022946"/>
    </source>
</evidence>
<protein>
    <recommendedName>
        <fullName evidence="3 11">NADH dehydrogenase [ubiquinone] iron-sulfur protein 4, mitochondrial</fullName>
    </recommendedName>
</protein>
<evidence type="ECO:0000313" key="12">
    <source>
        <dbReference type="EMBL" id="KAJ8958626.1"/>
    </source>
</evidence>
<accession>A0AAV8Z604</accession>
<dbReference type="FunFam" id="3.30.160.190:FF:000001">
    <property type="entry name" value="NADH-ubiquinone oxidoreductase 21 kDa subunit mitochondrial"/>
    <property type="match status" value="1"/>
</dbReference>
<keyword evidence="6 11" id="KW-0999">Mitochondrion inner membrane</keyword>
<dbReference type="Proteomes" id="UP001162162">
    <property type="component" value="Unassembled WGS sequence"/>
</dbReference>
<dbReference type="AlphaFoldDB" id="A0AAV8Z604"/>
<keyword evidence="5 11" id="KW-0679">Respiratory chain</keyword>
<evidence type="ECO:0000256" key="11">
    <source>
        <dbReference type="RuleBase" id="RU367010"/>
    </source>
</evidence>
<evidence type="ECO:0000256" key="10">
    <source>
        <dbReference type="ARBA" id="ARBA00023136"/>
    </source>
</evidence>
<keyword evidence="9 11" id="KW-0496">Mitochondrion</keyword>
<proteinExistence type="inferred from homology"/>